<organism evidence="10 11">
    <name type="scientific">candidate division TA06 bacterium</name>
    <dbReference type="NCBI Taxonomy" id="2250710"/>
    <lineage>
        <taxon>Bacteria</taxon>
        <taxon>Bacteria division TA06</taxon>
    </lineage>
</organism>
<evidence type="ECO:0000313" key="11">
    <source>
        <dbReference type="Proteomes" id="UP000315525"/>
    </source>
</evidence>
<evidence type="ECO:0000256" key="6">
    <source>
        <dbReference type="ARBA" id="ARBA00023239"/>
    </source>
</evidence>
<comment type="function">
    <text evidence="7">Involved in the biosynthesis of isopentenyl diphosphate (IPP) and dimethylallyl diphosphate (DMAPP), two major building blocks of isoprenoid compounds. Catalyzes the conversion of 4-diphosphocytidyl-2-C-methyl-D-erythritol 2-phosphate (CDP-ME2P) to 2-C-methyl-D-erythritol 2,4-cyclodiphosphate (ME-CPP) with a corresponding release of cytidine 5-monophosphate (CMP).</text>
</comment>
<dbReference type="SUPFAM" id="SSF69765">
    <property type="entry name" value="IpsF-like"/>
    <property type="match status" value="1"/>
</dbReference>
<comment type="subunit">
    <text evidence="7">Homotrimer.</text>
</comment>
<evidence type="ECO:0000256" key="5">
    <source>
        <dbReference type="ARBA" id="ARBA00023229"/>
    </source>
</evidence>
<dbReference type="HAMAP" id="MF_00107">
    <property type="entry name" value="IspF"/>
    <property type="match status" value="1"/>
</dbReference>
<dbReference type="Pfam" id="PF02542">
    <property type="entry name" value="YgbB"/>
    <property type="match status" value="1"/>
</dbReference>
<comment type="cofactor">
    <cofactor evidence="7">
        <name>a divalent metal cation</name>
        <dbReference type="ChEBI" id="CHEBI:60240"/>
    </cofactor>
    <text evidence="7">Binds 1 divalent metal cation per subunit.</text>
</comment>
<evidence type="ECO:0000256" key="7">
    <source>
        <dbReference type="HAMAP-Rule" id="MF_00107"/>
    </source>
</evidence>
<feature type="binding site" evidence="7">
    <location>
        <begin position="8"/>
        <end position="10"/>
    </location>
    <ligand>
        <name>4-CDP-2-C-methyl-D-erythritol 2-phosphate</name>
        <dbReference type="ChEBI" id="CHEBI:57919"/>
    </ligand>
</feature>
<feature type="binding site" evidence="7">
    <location>
        <begin position="131"/>
        <end position="134"/>
    </location>
    <ligand>
        <name>4-CDP-2-C-methyl-D-erythritol 2-phosphate</name>
        <dbReference type="ChEBI" id="CHEBI:57919"/>
    </ligand>
</feature>
<evidence type="ECO:0000256" key="1">
    <source>
        <dbReference type="ARBA" id="ARBA00000200"/>
    </source>
</evidence>
<dbReference type="Gene3D" id="3.30.1330.50">
    <property type="entry name" value="2-C-methyl-D-erythritol 2,4-cyclodiphosphate synthase"/>
    <property type="match status" value="1"/>
</dbReference>
<evidence type="ECO:0000259" key="9">
    <source>
        <dbReference type="Pfam" id="PF02542"/>
    </source>
</evidence>
<feature type="binding site" evidence="7">
    <location>
        <begin position="61"/>
        <end position="65"/>
    </location>
    <ligand>
        <name>4-CDP-2-C-methyl-D-erythritol 2-phosphate</name>
        <dbReference type="ChEBI" id="CHEBI:57919"/>
    </ligand>
</feature>
<dbReference type="UniPathway" id="UPA00056">
    <property type="reaction ID" value="UER00095"/>
</dbReference>
<comment type="similarity">
    <text evidence="7 8">Belongs to the IspF family.</text>
</comment>
<dbReference type="InterPro" id="IPR036571">
    <property type="entry name" value="MECDP_synthase_sf"/>
</dbReference>
<comment type="caution">
    <text evidence="7">Lacks conserved residue(s) required for the propagation of feature annotation.</text>
</comment>
<feature type="domain" description="2-C-methyl-D-erythritol 2,4-cyclodiphosphate synthase" evidence="9">
    <location>
        <begin position="1"/>
        <end position="153"/>
    </location>
</feature>
<dbReference type="GO" id="GO:0019288">
    <property type="term" value="P:isopentenyl diphosphate biosynthetic process, methylerythritol 4-phosphate pathway"/>
    <property type="evidence" value="ECO:0007669"/>
    <property type="project" value="UniProtKB-UniRule"/>
</dbReference>
<evidence type="ECO:0000256" key="8">
    <source>
        <dbReference type="RuleBase" id="RU004395"/>
    </source>
</evidence>
<dbReference type="Proteomes" id="UP000315525">
    <property type="component" value="Unassembled WGS sequence"/>
</dbReference>
<comment type="caution">
    <text evidence="10">The sequence shown here is derived from an EMBL/GenBank/DDBJ whole genome shotgun (WGS) entry which is preliminary data.</text>
</comment>
<evidence type="ECO:0000313" key="10">
    <source>
        <dbReference type="EMBL" id="TET45028.1"/>
    </source>
</evidence>
<proteinExistence type="inferred from homology"/>
<dbReference type="CDD" id="cd00554">
    <property type="entry name" value="MECDP_synthase"/>
    <property type="match status" value="1"/>
</dbReference>
<dbReference type="EMBL" id="SOJN01000099">
    <property type="protein sequence ID" value="TET45028.1"/>
    <property type="molecule type" value="Genomic_DNA"/>
</dbReference>
<dbReference type="EC" id="4.6.1.12" evidence="3 7"/>
<dbReference type="InterPro" id="IPR003526">
    <property type="entry name" value="MECDP_synthase"/>
</dbReference>
<comment type="pathway">
    <text evidence="2 7">Isoprenoid biosynthesis; isopentenyl diphosphate biosynthesis via DXP pathway; isopentenyl diphosphate from 1-deoxy-D-xylulose 5-phosphate: step 4/6.</text>
</comment>
<accession>A0A523UR74</accession>
<evidence type="ECO:0000256" key="4">
    <source>
        <dbReference type="ARBA" id="ARBA00022723"/>
    </source>
</evidence>
<sequence>MRVGIGYDLHKLVEGRPLVLGGVAVDYHKGLLGYSDGDVLLHAIADAILGSVGMGDIGQHFPDTDPKYKGISSLKLLDEVAKKTGQLASVYNIDATIICQEPKLHPYIDDMRKKVASILTISADRVSIKATTTEGLGPEGQGDAIAAQAVVLVEDYKGEDYI</sequence>
<dbReference type="PANTHER" id="PTHR43181:SF1">
    <property type="entry name" value="2-C-METHYL-D-ERYTHRITOL 2,4-CYCLODIPHOSPHATE SYNTHASE, CHLOROPLASTIC"/>
    <property type="match status" value="1"/>
</dbReference>
<gene>
    <name evidence="7" type="primary">ispF</name>
    <name evidence="10" type="ORF">E3J62_08810</name>
</gene>
<name>A0A523UR74_UNCT6</name>
<evidence type="ECO:0000256" key="3">
    <source>
        <dbReference type="ARBA" id="ARBA00012579"/>
    </source>
</evidence>
<feature type="binding site" evidence="7">
    <location>
        <position position="42"/>
    </location>
    <ligand>
        <name>a divalent metal cation</name>
        <dbReference type="ChEBI" id="CHEBI:60240"/>
    </ligand>
</feature>
<dbReference type="GO" id="GO:0016114">
    <property type="term" value="P:terpenoid biosynthetic process"/>
    <property type="evidence" value="ECO:0007669"/>
    <property type="project" value="InterPro"/>
</dbReference>
<feature type="binding site" evidence="7">
    <location>
        <position position="8"/>
    </location>
    <ligand>
        <name>a divalent metal cation</name>
        <dbReference type="ChEBI" id="CHEBI:60240"/>
    </ligand>
</feature>
<evidence type="ECO:0000256" key="2">
    <source>
        <dbReference type="ARBA" id="ARBA00004709"/>
    </source>
</evidence>
<protein>
    <recommendedName>
        <fullName evidence="3 7">2-C-methyl-D-erythritol 2,4-cyclodiphosphate synthase</fullName>
        <shortName evidence="7">MECDP-synthase</shortName>
        <shortName evidence="7">MECPP-synthase</shortName>
        <shortName evidence="7">MECPS</shortName>
        <ecNumber evidence="3 7">4.6.1.12</ecNumber>
    </recommendedName>
</protein>
<dbReference type="PANTHER" id="PTHR43181">
    <property type="entry name" value="2-C-METHYL-D-ERYTHRITOL 2,4-CYCLODIPHOSPHATE SYNTHASE, CHLOROPLASTIC"/>
    <property type="match status" value="1"/>
</dbReference>
<reference evidence="10 11" key="1">
    <citation type="submission" date="2019-03" db="EMBL/GenBank/DDBJ databases">
        <title>Metabolic potential of uncultured bacteria and archaea associated with petroleum seepage in deep-sea sediments.</title>
        <authorList>
            <person name="Dong X."/>
            <person name="Hubert C."/>
        </authorList>
    </citation>
    <scope>NUCLEOTIDE SEQUENCE [LARGE SCALE GENOMIC DNA]</scope>
    <source>
        <strain evidence="10">E44_bin18</strain>
    </source>
</reference>
<dbReference type="InterPro" id="IPR020555">
    <property type="entry name" value="MECDP_synthase_CS"/>
</dbReference>
<keyword evidence="5 7" id="KW-0414">Isoprene biosynthesis</keyword>
<feature type="binding site" evidence="7">
    <location>
        <begin position="56"/>
        <end position="58"/>
    </location>
    <ligand>
        <name>4-CDP-2-C-methyl-D-erythritol 2-phosphate</name>
        <dbReference type="ChEBI" id="CHEBI:57919"/>
    </ligand>
</feature>
<dbReference type="GO" id="GO:0008685">
    <property type="term" value="F:2-C-methyl-D-erythritol 2,4-cyclodiphosphate synthase activity"/>
    <property type="evidence" value="ECO:0007669"/>
    <property type="project" value="UniProtKB-UniRule"/>
</dbReference>
<keyword evidence="6 7" id="KW-0456">Lyase</keyword>
<dbReference type="NCBIfam" id="TIGR00151">
    <property type="entry name" value="ispF"/>
    <property type="match status" value="1"/>
</dbReference>
<feature type="binding site" evidence="7">
    <location>
        <position position="10"/>
    </location>
    <ligand>
        <name>a divalent metal cation</name>
        <dbReference type="ChEBI" id="CHEBI:60240"/>
    </ligand>
</feature>
<feature type="site" description="Transition state stabilizer" evidence="7">
    <location>
        <position position="132"/>
    </location>
</feature>
<dbReference type="PROSITE" id="PS01350">
    <property type="entry name" value="ISPF"/>
    <property type="match status" value="1"/>
</dbReference>
<dbReference type="AlphaFoldDB" id="A0A523UR74"/>
<comment type="catalytic activity">
    <reaction evidence="1 7 8">
        <text>4-CDP-2-C-methyl-D-erythritol 2-phosphate = 2-C-methyl-D-erythritol 2,4-cyclic diphosphate + CMP</text>
        <dbReference type="Rhea" id="RHEA:23864"/>
        <dbReference type="ChEBI" id="CHEBI:57919"/>
        <dbReference type="ChEBI" id="CHEBI:58483"/>
        <dbReference type="ChEBI" id="CHEBI:60377"/>
        <dbReference type="EC" id="4.6.1.12"/>
    </reaction>
</comment>
<keyword evidence="4 7" id="KW-0479">Metal-binding</keyword>
<dbReference type="GO" id="GO:0046872">
    <property type="term" value="F:metal ion binding"/>
    <property type="evidence" value="ECO:0007669"/>
    <property type="project" value="UniProtKB-KW"/>
</dbReference>